<dbReference type="InterPro" id="IPR012341">
    <property type="entry name" value="6hp_glycosidase-like_sf"/>
</dbReference>
<comment type="caution">
    <text evidence="3">The sequence shown here is derived from an EMBL/GenBank/DDBJ whole genome shotgun (WGS) entry which is preliminary data.</text>
</comment>
<dbReference type="Proteomes" id="UP001596492">
    <property type="component" value="Unassembled WGS sequence"/>
</dbReference>
<evidence type="ECO:0000313" key="4">
    <source>
        <dbReference type="Proteomes" id="UP001596492"/>
    </source>
</evidence>
<sequence>MEQVSVDIGSAEKWAKNWLMSVALPYWHEVGLDKVHGGSFEAMNMQGEPLVDMTRRFRVQARQVYAFAHAYDLGWRPGLEAMRSPLEYMLKHCWLETGGWGHLYSRDGRCVNDTVDTYDQAFALLGLGWAYKVSGDKKIYDAAQQTKDFLFTNLRHPRGGFKENLNDDIPLRRANPHMHLFETAMWWMELHQDEQMADLASEIFGLFNTHFCIDGLLREYFNSDLSPLVETAEAKYHYLEPGHLLEWASLLRKYKQLTGRASEFTDYMEKFSDQYGMEAATGLVMNQCLTTGGAIPISKARLWPQTEYIRIKLLSNDVKDVRQGLVMLDRLKTIFLTVDGDIRGYWFDEVDSIGRATSNSAPASTLYHVIGALLPLIEESGVS</sequence>
<keyword evidence="2" id="KW-0413">Isomerase</keyword>
<dbReference type="InterPro" id="IPR008928">
    <property type="entry name" value="6-hairpin_glycosidase_sf"/>
</dbReference>
<dbReference type="Pfam" id="PF07221">
    <property type="entry name" value="GlcNAc_2-epim"/>
    <property type="match status" value="1"/>
</dbReference>
<accession>A0ABW2IPQ3</accession>
<keyword evidence="4" id="KW-1185">Reference proteome</keyword>
<dbReference type="PANTHER" id="PTHR15108">
    <property type="entry name" value="N-ACYLGLUCOSAMINE-2-EPIMERASE"/>
    <property type="match status" value="1"/>
</dbReference>
<proteinExistence type="inferred from homology"/>
<protein>
    <submittedName>
        <fullName evidence="3">AGE family epimerase/isomerase</fullName>
    </submittedName>
</protein>
<reference evidence="4" key="1">
    <citation type="journal article" date="2019" name="Int. J. Syst. Evol. Microbiol.">
        <title>The Global Catalogue of Microorganisms (GCM) 10K type strain sequencing project: providing services to taxonomists for standard genome sequencing and annotation.</title>
        <authorList>
            <consortium name="The Broad Institute Genomics Platform"/>
            <consortium name="The Broad Institute Genome Sequencing Center for Infectious Disease"/>
            <person name="Wu L."/>
            <person name="Ma J."/>
        </authorList>
    </citation>
    <scope>NUCLEOTIDE SEQUENCE [LARGE SCALE GENOMIC DNA]</scope>
    <source>
        <strain evidence="4">CCUG 51308</strain>
    </source>
</reference>
<evidence type="ECO:0000313" key="3">
    <source>
        <dbReference type="EMBL" id="MFC7292959.1"/>
    </source>
</evidence>
<comment type="similarity">
    <text evidence="1">Belongs to the N-acylglucosamine 2-epimerase family.</text>
</comment>
<gene>
    <name evidence="3" type="ORF">ACFQS8_15155</name>
</gene>
<dbReference type="Gene3D" id="1.50.10.10">
    <property type="match status" value="1"/>
</dbReference>
<organism evidence="3 4">
    <name type="scientific">Hirschia litorea</name>
    <dbReference type="NCBI Taxonomy" id="1199156"/>
    <lineage>
        <taxon>Bacteria</taxon>
        <taxon>Pseudomonadati</taxon>
        <taxon>Pseudomonadota</taxon>
        <taxon>Alphaproteobacteria</taxon>
        <taxon>Hyphomonadales</taxon>
        <taxon>Hyphomonadaceae</taxon>
        <taxon>Hirschia</taxon>
    </lineage>
</organism>
<evidence type="ECO:0000256" key="1">
    <source>
        <dbReference type="ARBA" id="ARBA00008558"/>
    </source>
</evidence>
<dbReference type="InterPro" id="IPR010819">
    <property type="entry name" value="AGE/CE"/>
</dbReference>
<dbReference type="EMBL" id="JBHTBR010000009">
    <property type="protein sequence ID" value="MFC7292959.1"/>
    <property type="molecule type" value="Genomic_DNA"/>
</dbReference>
<dbReference type="RefSeq" id="WP_382168931.1">
    <property type="nucleotide sequence ID" value="NZ_JBHTBR010000009.1"/>
</dbReference>
<name>A0ABW2IPQ3_9PROT</name>
<dbReference type="SUPFAM" id="SSF48208">
    <property type="entry name" value="Six-hairpin glycosidases"/>
    <property type="match status" value="1"/>
</dbReference>
<evidence type="ECO:0000256" key="2">
    <source>
        <dbReference type="ARBA" id="ARBA00023235"/>
    </source>
</evidence>